<accession>A0A6A6WCW4</accession>
<feature type="compositionally biased region" description="Polar residues" evidence="1">
    <location>
        <begin position="62"/>
        <end position="74"/>
    </location>
</feature>
<evidence type="ECO:0000313" key="2">
    <source>
        <dbReference type="EMBL" id="KAF2759800.1"/>
    </source>
</evidence>
<dbReference type="RefSeq" id="XP_033602251.1">
    <property type="nucleotide sequence ID" value="XM_033740681.1"/>
</dbReference>
<evidence type="ECO:0000313" key="3">
    <source>
        <dbReference type="Proteomes" id="UP000799437"/>
    </source>
</evidence>
<feature type="compositionally biased region" description="Polar residues" evidence="1">
    <location>
        <begin position="19"/>
        <end position="32"/>
    </location>
</feature>
<dbReference type="EMBL" id="ML996569">
    <property type="protein sequence ID" value="KAF2759800.1"/>
    <property type="molecule type" value="Genomic_DNA"/>
</dbReference>
<organism evidence="2 3">
    <name type="scientific">Pseudovirgaria hyperparasitica</name>
    <dbReference type="NCBI Taxonomy" id="470096"/>
    <lineage>
        <taxon>Eukaryota</taxon>
        <taxon>Fungi</taxon>
        <taxon>Dikarya</taxon>
        <taxon>Ascomycota</taxon>
        <taxon>Pezizomycotina</taxon>
        <taxon>Dothideomycetes</taxon>
        <taxon>Dothideomycetes incertae sedis</taxon>
        <taxon>Acrospermales</taxon>
        <taxon>Acrospermaceae</taxon>
        <taxon>Pseudovirgaria</taxon>
    </lineage>
</organism>
<gene>
    <name evidence="2" type="ORF">EJ05DRAFT_309983</name>
</gene>
<evidence type="ECO:0000256" key="1">
    <source>
        <dbReference type="SAM" id="MobiDB-lite"/>
    </source>
</evidence>
<name>A0A6A6WCW4_9PEZI</name>
<dbReference type="AlphaFoldDB" id="A0A6A6WCW4"/>
<protein>
    <submittedName>
        <fullName evidence="2">Uncharacterized protein</fullName>
    </submittedName>
</protein>
<dbReference type="Proteomes" id="UP000799437">
    <property type="component" value="Unassembled WGS sequence"/>
</dbReference>
<feature type="region of interest" description="Disordered" evidence="1">
    <location>
        <begin position="15"/>
        <end position="75"/>
    </location>
</feature>
<proteinExistence type="predicted"/>
<sequence length="143" mass="16163">MISLYDMIDEVAKNRSSENTHAATSDEQISKNPTERQLRPRHKQGKQASSLTHSRYHDLDSHQGQTGTCVSSASPCRRAPLSASRLVRLSARTRSWSSARLAVKGQVSGTESYQLSAKETVPSMYFRLRLDEACRAYQSWERF</sequence>
<dbReference type="GeneID" id="54481735"/>
<reference evidence="2" key="1">
    <citation type="journal article" date="2020" name="Stud. Mycol.">
        <title>101 Dothideomycetes genomes: a test case for predicting lifestyles and emergence of pathogens.</title>
        <authorList>
            <person name="Haridas S."/>
            <person name="Albert R."/>
            <person name="Binder M."/>
            <person name="Bloem J."/>
            <person name="Labutti K."/>
            <person name="Salamov A."/>
            <person name="Andreopoulos B."/>
            <person name="Baker S."/>
            <person name="Barry K."/>
            <person name="Bills G."/>
            <person name="Bluhm B."/>
            <person name="Cannon C."/>
            <person name="Castanera R."/>
            <person name="Culley D."/>
            <person name="Daum C."/>
            <person name="Ezra D."/>
            <person name="Gonzalez J."/>
            <person name="Henrissat B."/>
            <person name="Kuo A."/>
            <person name="Liang C."/>
            <person name="Lipzen A."/>
            <person name="Lutzoni F."/>
            <person name="Magnuson J."/>
            <person name="Mondo S."/>
            <person name="Nolan M."/>
            <person name="Ohm R."/>
            <person name="Pangilinan J."/>
            <person name="Park H.-J."/>
            <person name="Ramirez L."/>
            <person name="Alfaro M."/>
            <person name="Sun H."/>
            <person name="Tritt A."/>
            <person name="Yoshinaga Y."/>
            <person name="Zwiers L.-H."/>
            <person name="Turgeon B."/>
            <person name="Goodwin S."/>
            <person name="Spatafora J."/>
            <person name="Crous P."/>
            <person name="Grigoriev I."/>
        </authorList>
    </citation>
    <scope>NUCLEOTIDE SEQUENCE</scope>
    <source>
        <strain evidence="2">CBS 121739</strain>
    </source>
</reference>
<keyword evidence="3" id="KW-1185">Reference proteome</keyword>